<evidence type="ECO:0000313" key="1">
    <source>
        <dbReference type="EMBL" id="CAA9324427.1"/>
    </source>
</evidence>
<gene>
    <name evidence="1" type="ORF">AVDCRST_MAG90-1168</name>
</gene>
<dbReference type="InterPro" id="IPR009387">
    <property type="entry name" value="HigB-2"/>
</dbReference>
<dbReference type="Pfam" id="PF06296">
    <property type="entry name" value="RelE"/>
    <property type="match status" value="1"/>
</dbReference>
<dbReference type="PIRSF" id="PIRSF039032">
    <property type="entry name" value="HigB-2"/>
    <property type="match status" value="1"/>
</dbReference>
<sequence length="118" mass="12658">MHTVIETGLFLRRAAEAGMTDAERFELVGFIAAHPESGDVIQGTGGVRKLRFAGQGKGKSGGYRVITFFTGANLPVFVLTVFAKGALTNLSKAERNSLQKLTAILADTYARKVSALKR</sequence>
<organism evidence="1">
    <name type="scientific">uncultured Microvirga sp</name>
    <dbReference type="NCBI Taxonomy" id="412392"/>
    <lineage>
        <taxon>Bacteria</taxon>
        <taxon>Pseudomonadati</taxon>
        <taxon>Pseudomonadota</taxon>
        <taxon>Alphaproteobacteria</taxon>
        <taxon>Hyphomicrobiales</taxon>
        <taxon>Methylobacteriaceae</taxon>
        <taxon>Microvirga</taxon>
        <taxon>environmental samples</taxon>
    </lineage>
</organism>
<protein>
    <submittedName>
        <fullName evidence="1">RelE-like translational repressor toxin</fullName>
    </submittedName>
</protein>
<dbReference type="EMBL" id="CADCUC010000227">
    <property type="protein sequence ID" value="CAA9324427.1"/>
    <property type="molecule type" value="Genomic_DNA"/>
</dbReference>
<dbReference type="AlphaFoldDB" id="A0A6J4L7N6"/>
<accession>A0A6J4L7N6</accession>
<reference evidence="1" key="1">
    <citation type="submission" date="2020-02" db="EMBL/GenBank/DDBJ databases">
        <authorList>
            <person name="Meier V. D."/>
        </authorList>
    </citation>
    <scope>NUCLEOTIDE SEQUENCE</scope>
    <source>
        <strain evidence="1">AVDCRST_MAG90</strain>
    </source>
</reference>
<proteinExistence type="predicted"/>
<name>A0A6J4L7N6_9HYPH</name>